<comment type="function">
    <text evidence="1">Extremely potent competitive inhibitor of cAMP-dependent protein kinase activity, this protein interacts with the catalytic subunit of the enzyme after the cAMP-induced dissociation of its regulatory chains.</text>
</comment>
<proteinExistence type="inferred from homology"/>
<reference evidence="5 6" key="1">
    <citation type="submission" date="2024-05" db="EMBL/GenBank/DDBJ databases">
        <title>Genetic variation in Jamaican populations of the coffee berry borer (Hypothenemus hampei).</title>
        <authorList>
            <person name="Errbii M."/>
            <person name="Myrie A."/>
        </authorList>
    </citation>
    <scope>NUCLEOTIDE SEQUENCE [LARGE SCALE GENOMIC DNA]</scope>
    <source>
        <strain evidence="5">JA-Hopewell-2020-01-JO</strain>
        <tissue evidence="5">Whole body</tissue>
    </source>
</reference>
<evidence type="ECO:0000256" key="1">
    <source>
        <dbReference type="ARBA" id="ARBA00002844"/>
    </source>
</evidence>
<evidence type="ECO:0008006" key="7">
    <source>
        <dbReference type="Google" id="ProtNLM"/>
    </source>
</evidence>
<name>A0ABD1F6A7_HYPHA</name>
<dbReference type="PANTHER" id="PTHR15416">
    <property type="entry name" value="CAMP-DEPENDENT PROTEIN KINASE INHIBITOR/PKI"/>
    <property type="match status" value="1"/>
</dbReference>
<evidence type="ECO:0000313" key="6">
    <source>
        <dbReference type="Proteomes" id="UP001566132"/>
    </source>
</evidence>
<dbReference type="GO" id="GO:0004860">
    <property type="term" value="F:protein kinase inhibitor activity"/>
    <property type="evidence" value="ECO:0007669"/>
    <property type="project" value="UniProtKB-KW"/>
</dbReference>
<evidence type="ECO:0000256" key="2">
    <source>
        <dbReference type="ARBA" id="ARBA00006393"/>
    </source>
</evidence>
<evidence type="ECO:0000313" key="5">
    <source>
        <dbReference type="EMBL" id="KAL1512569.1"/>
    </source>
</evidence>
<protein>
    <recommendedName>
        <fullName evidence="7">cAMP-dependent protein kinase inhibitor beta</fullName>
    </recommendedName>
</protein>
<organism evidence="5 6">
    <name type="scientific">Hypothenemus hampei</name>
    <name type="common">Coffee berry borer</name>
    <dbReference type="NCBI Taxonomy" id="57062"/>
    <lineage>
        <taxon>Eukaryota</taxon>
        <taxon>Metazoa</taxon>
        <taxon>Ecdysozoa</taxon>
        <taxon>Arthropoda</taxon>
        <taxon>Hexapoda</taxon>
        <taxon>Insecta</taxon>
        <taxon>Pterygota</taxon>
        <taxon>Neoptera</taxon>
        <taxon>Endopterygota</taxon>
        <taxon>Coleoptera</taxon>
        <taxon>Polyphaga</taxon>
        <taxon>Cucujiformia</taxon>
        <taxon>Curculionidae</taxon>
        <taxon>Scolytinae</taxon>
        <taxon>Hypothenemus</taxon>
    </lineage>
</organism>
<gene>
    <name evidence="5" type="ORF">ABEB36_002143</name>
</gene>
<keyword evidence="3" id="KW-0649">Protein kinase inhibitor</keyword>
<feature type="region of interest" description="Disordered" evidence="4">
    <location>
        <begin position="1"/>
        <end position="88"/>
    </location>
</feature>
<feature type="compositionally biased region" description="Polar residues" evidence="4">
    <location>
        <begin position="12"/>
        <end position="22"/>
    </location>
</feature>
<accession>A0ABD1F6A7</accession>
<dbReference type="AlphaFoldDB" id="A0ABD1F6A7"/>
<dbReference type="Proteomes" id="UP001566132">
    <property type="component" value="Unassembled WGS sequence"/>
</dbReference>
<evidence type="ECO:0000256" key="4">
    <source>
        <dbReference type="SAM" id="MobiDB-lite"/>
    </source>
</evidence>
<keyword evidence="6" id="KW-1185">Reference proteome</keyword>
<feature type="compositionally biased region" description="Polar residues" evidence="4">
    <location>
        <begin position="52"/>
        <end position="88"/>
    </location>
</feature>
<evidence type="ECO:0000256" key="3">
    <source>
        <dbReference type="ARBA" id="ARBA00023013"/>
    </source>
</evidence>
<dbReference type="EMBL" id="JBDJPC010000002">
    <property type="protein sequence ID" value="KAL1512569.1"/>
    <property type="molecule type" value="Genomic_DNA"/>
</dbReference>
<comment type="caution">
    <text evidence="5">The sequence shown here is derived from an EMBL/GenBank/DDBJ whole genome shotgun (WGS) entry which is preliminary data.</text>
</comment>
<comment type="similarity">
    <text evidence="2">Belongs to the PKI family.</text>
</comment>
<sequence>MLAVMEAGSQAAGPSTKGTSAPPNDPPVQEFLTSGRTGRRNALPDILGQHAIVTSSDLPSRLQALTTKDQSSTSNSGEPQPGSSSSKS</sequence>
<dbReference type="Pfam" id="PF02827">
    <property type="entry name" value="PKI"/>
    <property type="match status" value="1"/>
</dbReference>
<dbReference type="InterPro" id="IPR004171">
    <property type="entry name" value="cAMP_dep_PKI"/>
</dbReference>